<organism evidence="1 2">
    <name type="scientific">Owenia fusiformis</name>
    <name type="common">Polychaete worm</name>
    <dbReference type="NCBI Taxonomy" id="6347"/>
    <lineage>
        <taxon>Eukaryota</taxon>
        <taxon>Metazoa</taxon>
        <taxon>Spiralia</taxon>
        <taxon>Lophotrochozoa</taxon>
        <taxon>Annelida</taxon>
        <taxon>Polychaeta</taxon>
        <taxon>Sedentaria</taxon>
        <taxon>Canalipalpata</taxon>
        <taxon>Sabellida</taxon>
        <taxon>Oweniida</taxon>
        <taxon>Oweniidae</taxon>
        <taxon>Owenia</taxon>
    </lineage>
</organism>
<proteinExistence type="predicted"/>
<evidence type="ECO:0000313" key="2">
    <source>
        <dbReference type="Proteomes" id="UP000749559"/>
    </source>
</evidence>
<protein>
    <recommendedName>
        <fullName evidence="3">Transposase</fullName>
    </recommendedName>
</protein>
<accession>A0A8S4P549</accession>
<reference evidence="1" key="1">
    <citation type="submission" date="2022-03" db="EMBL/GenBank/DDBJ databases">
        <authorList>
            <person name="Martin C."/>
        </authorList>
    </citation>
    <scope>NUCLEOTIDE SEQUENCE</scope>
</reference>
<dbReference type="EMBL" id="CAIIXF020000006">
    <property type="protein sequence ID" value="CAH1786609.1"/>
    <property type="molecule type" value="Genomic_DNA"/>
</dbReference>
<dbReference type="AlphaFoldDB" id="A0A8S4P549"/>
<gene>
    <name evidence="1" type="ORF">OFUS_LOCUS12474</name>
</gene>
<dbReference type="OrthoDB" id="3040861at2759"/>
<dbReference type="Proteomes" id="UP000749559">
    <property type="component" value="Unassembled WGS sequence"/>
</dbReference>
<evidence type="ECO:0008006" key="3">
    <source>
        <dbReference type="Google" id="ProtNLM"/>
    </source>
</evidence>
<name>A0A8S4P549_OWEFU</name>
<evidence type="ECO:0000313" key="1">
    <source>
        <dbReference type="EMBL" id="CAH1786609.1"/>
    </source>
</evidence>
<comment type="caution">
    <text evidence="1">The sequence shown here is derived from an EMBL/GenBank/DDBJ whole genome shotgun (WGS) entry which is preliminary data.</text>
</comment>
<sequence>MKEAIKSKPKVISDWKKLHFKMPLIMSSLNGAMPKVPKMMKHVRLGKKEKIRTLTIKEKQRYIDARVSTILSMLVFSNNHRVSAMQKALGAQLWRHGCDSQMISKLNELGLTVSPKTVLKQVDEIAKHQTSKTT</sequence>
<keyword evidence="2" id="KW-1185">Reference proteome</keyword>